<dbReference type="AlphaFoldDB" id="A0A316YLE3"/>
<dbReference type="Proteomes" id="UP000245768">
    <property type="component" value="Unassembled WGS sequence"/>
</dbReference>
<feature type="region of interest" description="Disordered" evidence="1">
    <location>
        <begin position="45"/>
        <end position="64"/>
    </location>
</feature>
<evidence type="ECO:0000313" key="3">
    <source>
        <dbReference type="Proteomes" id="UP000245768"/>
    </source>
</evidence>
<proteinExistence type="predicted"/>
<organism evidence="2 3">
    <name type="scientific">Acaromyces ingoldii</name>
    <dbReference type="NCBI Taxonomy" id="215250"/>
    <lineage>
        <taxon>Eukaryota</taxon>
        <taxon>Fungi</taxon>
        <taxon>Dikarya</taxon>
        <taxon>Basidiomycota</taxon>
        <taxon>Ustilaginomycotina</taxon>
        <taxon>Exobasidiomycetes</taxon>
        <taxon>Exobasidiales</taxon>
        <taxon>Cryptobasidiaceae</taxon>
        <taxon>Acaromyces</taxon>
    </lineage>
</organism>
<protein>
    <submittedName>
        <fullName evidence="2">Uncharacterized protein</fullName>
    </submittedName>
</protein>
<reference evidence="2" key="1">
    <citation type="journal article" date="2018" name="Mol. Biol. Evol.">
        <title>Broad Genomic Sampling Reveals a Smut Pathogenic Ancestry of the Fungal Clade Ustilaginomycotina.</title>
        <authorList>
            <person name="Kijpornyongpan T."/>
            <person name="Mondo S.J."/>
            <person name="Barry K."/>
            <person name="Sandor L."/>
            <person name="Lee J."/>
            <person name="Lipzen A."/>
            <person name="Pangilinan J."/>
            <person name="LaButti K."/>
            <person name="Hainaut M."/>
            <person name="Henrissat B."/>
            <person name="Grigoriev I.V."/>
            <person name="Spatafora J.W."/>
            <person name="Aime M.C."/>
        </authorList>
    </citation>
    <scope>NUCLEOTIDE SEQUENCE [LARGE SCALE GENOMIC DNA]</scope>
    <source>
        <strain evidence="2">MCA 4198</strain>
    </source>
</reference>
<dbReference type="RefSeq" id="XP_025376676.1">
    <property type="nucleotide sequence ID" value="XM_025518071.1"/>
</dbReference>
<gene>
    <name evidence="2" type="ORF">FA10DRAFT_146111</name>
</gene>
<evidence type="ECO:0000313" key="2">
    <source>
        <dbReference type="EMBL" id="PWN89478.1"/>
    </source>
</evidence>
<dbReference type="InParanoid" id="A0A316YLE3"/>
<accession>A0A316YLE3</accession>
<name>A0A316YLE3_9BASI</name>
<dbReference type="GeneID" id="37039987"/>
<evidence type="ECO:0000256" key="1">
    <source>
        <dbReference type="SAM" id="MobiDB-lite"/>
    </source>
</evidence>
<sequence>MSISECFHVNLHPTPRAAAALGGPLPSMRDLPAVSCAIEQDRATKTATSTSVAHPSISKGRGQSLSSQPSLALGLFFPDAISSARLTATIPSLQHNIDEQCTFPSTFAFRDEKVASTLLSMSLSPSLSVADAALSQAHENHHVTQISDEGVQAKRVHWEEEKERTGRGEEDELPLVKLRAGDPNRQDENSVFSTPSFPSGVRLQPSRLRIFGTNDEELDADTSMSTLPSLFEDLTLSNA</sequence>
<dbReference type="EMBL" id="KZ819637">
    <property type="protein sequence ID" value="PWN89478.1"/>
    <property type="molecule type" value="Genomic_DNA"/>
</dbReference>
<keyword evidence="3" id="KW-1185">Reference proteome</keyword>